<evidence type="ECO:0000256" key="1">
    <source>
        <dbReference type="ARBA" id="ARBA00007692"/>
    </source>
</evidence>
<keyword evidence="4" id="KW-1185">Reference proteome</keyword>
<evidence type="ECO:0000256" key="2">
    <source>
        <dbReference type="ARBA" id="ARBA00022946"/>
    </source>
</evidence>
<dbReference type="InterPro" id="IPR003690">
    <property type="entry name" value="MTERF"/>
</dbReference>
<dbReference type="STRING" id="461836.A0A0L0DLQ5"/>
<evidence type="ECO:0000313" key="3">
    <source>
        <dbReference type="EMBL" id="KNC52328.1"/>
    </source>
</evidence>
<accession>A0A0L0DLQ5</accession>
<gene>
    <name evidence="3" type="ORF">AMSG_01160</name>
</gene>
<dbReference type="OrthoDB" id="438887at2759"/>
<dbReference type="GeneID" id="25560921"/>
<dbReference type="PANTHER" id="PTHR13068:SF112">
    <property type="entry name" value="TRANSCRIPTION TERMINATION FACTOR 3, MITOCHONDRIAL"/>
    <property type="match status" value="1"/>
</dbReference>
<protein>
    <submittedName>
        <fullName evidence="3">Uncharacterized protein</fullName>
    </submittedName>
</protein>
<sequence length="436" mass="46921">PRLFSAASREADDEAAAARVGEVLISHLGMSVDEVAAAVTARPALAKAEPTALVNRIDYLRDSLNLHTAKLRALVAAAPPLLGYELEHTVKPKVEWLASYLGLSLPDVGVAVTRFPLVLGYSLEERLRPRVAELEARGLSRDVVARMVKTYPQLFSMPAATVAAKLAFLASDLGLTVAEQTRVLSSNPNIMGRSVEDHLRPWVSFCSGLPSEGPPGPVAGLGMSQADMRRMAVHFPQALGYSVERNVIPTMQYFADEWGVPHPDLKRLLTLYPRTLGLSVETNLKPKAAYFTDTLGLSPDQLRDLVLDFPPLLGYSLESNIKAKVDVLTAFVTRVLPALPDDHPLSVASSPPAIDLAATITAGPRLFSYSLPRVHARLARFADPSLARAGVFGKPDAIVCDGALKLGPVLTPTDAQLDKRIARAQRKASKASSTPQ</sequence>
<dbReference type="SMART" id="SM00733">
    <property type="entry name" value="Mterf"/>
    <property type="match status" value="8"/>
</dbReference>
<dbReference type="InterPro" id="IPR038538">
    <property type="entry name" value="MTERF_sf"/>
</dbReference>
<dbReference type="Pfam" id="PF02536">
    <property type="entry name" value="mTERF"/>
    <property type="match status" value="2"/>
</dbReference>
<organism evidence="3 4">
    <name type="scientific">Thecamonas trahens ATCC 50062</name>
    <dbReference type="NCBI Taxonomy" id="461836"/>
    <lineage>
        <taxon>Eukaryota</taxon>
        <taxon>Apusozoa</taxon>
        <taxon>Apusomonadida</taxon>
        <taxon>Apusomonadidae</taxon>
        <taxon>Thecamonas</taxon>
    </lineage>
</organism>
<name>A0A0L0DLQ5_THETB</name>
<dbReference type="eggNOG" id="KOG1267">
    <property type="taxonomic scope" value="Eukaryota"/>
</dbReference>
<dbReference type="PANTHER" id="PTHR13068">
    <property type="entry name" value="CGI-12 PROTEIN-RELATED"/>
    <property type="match status" value="1"/>
</dbReference>
<dbReference type="EMBL" id="GL349436">
    <property type="protein sequence ID" value="KNC52328.1"/>
    <property type="molecule type" value="Genomic_DNA"/>
</dbReference>
<reference evidence="3 4" key="1">
    <citation type="submission" date="2010-05" db="EMBL/GenBank/DDBJ databases">
        <title>The Genome Sequence of Thecamonas trahens ATCC 50062.</title>
        <authorList>
            <consortium name="The Broad Institute Genome Sequencing Platform"/>
            <person name="Russ C."/>
            <person name="Cuomo C."/>
            <person name="Shea T."/>
            <person name="Young S.K."/>
            <person name="Zeng Q."/>
            <person name="Koehrsen M."/>
            <person name="Haas B."/>
            <person name="Borodovsky M."/>
            <person name="Guigo R."/>
            <person name="Alvarado L."/>
            <person name="Berlin A."/>
            <person name="Bochicchio J."/>
            <person name="Borenstein D."/>
            <person name="Chapman S."/>
            <person name="Chen Z."/>
            <person name="Freedman E."/>
            <person name="Gellesch M."/>
            <person name="Goldberg J."/>
            <person name="Griggs A."/>
            <person name="Gujja S."/>
            <person name="Heilman E."/>
            <person name="Heiman D."/>
            <person name="Hepburn T."/>
            <person name="Howarth C."/>
            <person name="Jen D."/>
            <person name="Larson L."/>
            <person name="Mehta T."/>
            <person name="Park D."/>
            <person name="Pearson M."/>
            <person name="Roberts A."/>
            <person name="Saif S."/>
            <person name="Shenoy N."/>
            <person name="Sisk P."/>
            <person name="Stolte C."/>
            <person name="Sykes S."/>
            <person name="Thomson T."/>
            <person name="Walk T."/>
            <person name="White J."/>
            <person name="Yandava C."/>
            <person name="Burger G."/>
            <person name="Gray M.W."/>
            <person name="Holland P.W.H."/>
            <person name="King N."/>
            <person name="Lang F.B.F."/>
            <person name="Roger A.J."/>
            <person name="Ruiz-Trillo I."/>
            <person name="Lander E."/>
            <person name="Nusbaum C."/>
        </authorList>
    </citation>
    <scope>NUCLEOTIDE SEQUENCE [LARGE SCALE GENOMIC DNA]</scope>
    <source>
        <strain evidence="3 4">ATCC 50062</strain>
    </source>
</reference>
<dbReference type="Proteomes" id="UP000054408">
    <property type="component" value="Unassembled WGS sequence"/>
</dbReference>
<feature type="non-terminal residue" evidence="3">
    <location>
        <position position="1"/>
    </location>
</feature>
<keyword evidence="2" id="KW-0809">Transit peptide</keyword>
<proteinExistence type="inferred from homology"/>
<comment type="similarity">
    <text evidence="1">Belongs to the mTERF family.</text>
</comment>
<dbReference type="RefSeq" id="XP_013762324.1">
    <property type="nucleotide sequence ID" value="XM_013906870.1"/>
</dbReference>
<dbReference type="GO" id="GO:0003676">
    <property type="term" value="F:nucleic acid binding"/>
    <property type="evidence" value="ECO:0007669"/>
    <property type="project" value="InterPro"/>
</dbReference>
<dbReference type="AlphaFoldDB" id="A0A0L0DLQ5"/>
<dbReference type="Gene3D" id="1.25.70.10">
    <property type="entry name" value="Transcription termination factor 3, mitochondrial"/>
    <property type="match status" value="2"/>
</dbReference>
<evidence type="ECO:0000313" key="4">
    <source>
        <dbReference type="Proteomes" id="UP000054408"/>
    </source>
</evidence>